<dbReference type="Proteomes" id="UP000637769">
    <property type="component" value="Unassembled WGS sequence"/>
</dbReference>
<keyword evidence="1" id="KW-0378">Hydrolase</keyword>
<proteinExistence type="predicted"/>
<keyword evidence="2" id="KW-0732">Signal</keyword>
<evidence type="ECO:0000256" key="1">
    <source>
        <dbReference type="ARBA" id="ARBA00022801"/>
    </source>
</evidence>
<dbReference type="InterPro" id="IPR050585">
    <property type="entry name" value="Xaa-Pro_dipeptidyl-ppase/CocE"/>
</dbReference>
<dbReference type="SMART" id="SM00939">
    <property type="entry name" value="PepX_C"/>
    <property type="match status" value="1"/>
</dbReference>
<dbReference type="EMBL" id="BMCH01000002">
    <property type="protein sequence ID" value="GGC26538.1"/>
    <property type="molecule type" value="Genomic_DNA"/>
</dbReference>
<dbReference type="SUPFAM" id="SSF53474">
    <property type="entry name" value="alpha/beta-Hydrolases"/>
    <property type="match status" value="1"/>
</dbReference>
<keyword evidence="5" id="KW-1185">Reference proteome</keyword>
<dbReference type="PANTHER" id="PTHR43056:SF10">
    <property type="entry name" value="COCE_NOND FAMILY, PUTATIVE (AFU_ORTHOLOGUE AFUA_7G00600)-RELATED"/>
    <property type="match status" value="1"/>
</dbReference>
<dbReference type="InterPro" id="IPR029058">
    <property type="entry name" value="AB_hydrolase_fold"/>
</dbReference>
<dbReference type="InterPro" id="IPR005674">
    <property type="entry name" value="CocE/Ser_esterase"/>
</dbReference>
<dbReference type="NCBIfam" id="TIGR00976">
    <property type="entry name" value="CocE_NonD"/>
    <property type="match status" value="1"/>
</dbReference>
<feature type="domain" description="Xaa-Pro dipeptidyl-peptidase C-terminal" evidence="3">
    <location>
        <begin position="338"/>
        <end position="592"/>
    </location>
</feature>
<dbReference type="SUPFAM" id="SSF49785">
    <property type="entry name" value="Galactose-binding domain-like"/>
    <property type="match status" value="1"/>
</dbReference>
<feature type="signal peptide" evidence="2">
    <location>
        <begin position="1"/>
        <end position="21"/>
    </location>
</feature>
<organism evidence="4 5">
    <name type="scientific">Asaia siamensis</name>
    <dbReference type="NCBI Taxonomy" id="110479"/>
    <lineage>
        <taxon>Bacteria</taxon>
        <taxon>Pseudomonadati</taxon>
        <taxon>Pseudomonadota</taxon>
        <taxon>Alphaproteobacteria</taxon>
        <taxon>Acetobacterales</taxon>
        <taxon>Acetobacteraceae</taxon>
        <taxon>Asaia</taxon>
    </lineage>
</organism>
<dbReference type="InterPro" id="IPR013736">
    <property type="entry name" value="Xaa-Pro_dipept_C"/>
</dbReference>
<protein>
    <submittedName>
        <fullName evidence="4">X-Pro dipeptidyl-peptidase</fullName>
    </submittedName>
</protein>
<evidence type="ECO:0000313" key="5">
    <source>
        <dbReference type="Proteomes" id="UP000637769"/>
    </source>
</evidence>
<dbReference type="PANTHER" id="PTHR43056">
    <property type="entry name" value="PEPTIDASE S9 PROLYL OLIGOPEPTIDASE"/>
    <property type="match status" value="1"/>
</dbReference>
<evidence type="ECO:0000256" key="2">
    <source>
        <dbReference type="SAM" id="SignalP"/>
    </source>
</evidence>
<dbReference type="InterPro" id="IPR008979">
    <property type="entry name" value="Galactose-bd-like_sf"/>
</dbReference>
<dbReference type="Gene3D" id="3.40.50.1820">
    <property type="entry name" value="alpha/beta hydrolase"/>
    <property type="match status" value="1"/>
</dbReference>
<dbReference type="Gene3D" id="2.60.120.260">
    <property type="entry name" value="Galactose-binding domain-like"/>
    <property type="match status" value="1"/>
</dbReference>
<evidence type="ECO:0000259" key="3">
    <source>
        <dbReference type="SMART" id="SM00939"/>
    </source>
</evidence>
<evidence type="ECO:0000313" key="4">
    <source>
        <dbReference type="EMBL" id="GGC26538.1"/>
    </source>
</evidence>
<name>A0ABQ1LPT2_9PROT</name>
<dbReference type="InterPro" id="IPR000383">
    <property type="entry name" value="Xaa-Pro-like_dom"/>
</dbReference>
<dbReference type="RefSeq" id="WP_188425684.1">
    <property type="nucleotide sequence ID" value="NZ_BMCH01000002.1"/>
</dbReference>
<reference evidence="5" key="1">
    <citation type="journal article" date="2019" name="Int. J. Syst. Evol. Microbiol.">
        <title>The Global Catalogue of Microorganisms (GCM) 10K type strain sequencing project: providing services to taxonomists for standard genome sequencing and annotation.</title>
        <authorList>
            <consortium name="The Broad Institute Genomics Platform"/>
            <consortium name="The Broad Institute Genome Sequencing Center for Infectious Disease"/>
            <person name="Wu L."/>
            <person name="Ma J."/>
        </authorList>
    </citation>
    <scope>NUCLEOTIDE SEQUENCE [LARGE SCALE GENOMIC DNA]</scope>
    <source>
        <strain evidence="5">CCM 7132</strain>
    </source>
</reference>
<comment type="caution">
    <text evidence="4">The sequence shown here is derived from an EMBL/GenBank/DDBJ whole genome shotgun (WGS) entry which is preliminary data.</text>
</comment>
<feature type="chain" id="PRO_5045157860" evidence="2">
    <location>
        <begin position="22"/>
        <end position="630"/>
    </location>
</feature>
<dbReference type="Pfam" id="PF02129">
    <property type="entry name" value="Peptidase_S15"/>
    <property type="match status" value="1"/>
</dbReference>
<accession>A0ABQ1LPT2</accession>
<sequence>MTAGRSSLAGLCLGVSLLAFPCVGKAQEARSGGSVIAAVSGYNPELVRTAPFWGRRVVGYLPTRDHTPLRYSVLLPKGKGPFPVVINYSGYDPGGIGSSAYLKGDTAMSVSLDRDLVAHGYAVFGVNARGTGCSEGQFTFLTPSYGQDGYDIVEFAASQPWSDGHVGMANWSWAGMSQIATASTRPPHLRAIAPGMVLGDARLDSWAPGGVPNMQFPSGWLLYLQSRWDALKEGAQTEHDQRCLDRLAINTDANRKDNLRDLILRHPLRDAEIEKRNLAARTSQIEVPVLSMEAFQDEAVTSREGYYQDTLAPEKTWLVQTNGQHDAYESLRYRSLLLGFFDRFLKGHEAAFSDTPHVRVWLESGSHGEGHEKVEQMAPRLTLSGAHYPIAATPHVFTLAAKGLLEDNATPSTGSDSYAYPVRGPDVDVDADHYGWGALPEHWREGSLAYTSAPLGKTLIAYGPASADLWLSSDMPDTDVEVTLTELRPDHQEMFVERGWLRLSDRAQDPTRSTLLRPFPLDHVDTTQSLAPDEPVLARVELSKMGHVFRAGSRLRLWIDAPGNFGGYGFSPWLLPATNRLWHDPQHLSRLVLGTVPEQGAPGLAVSAIPAAPGPCNDVLMQPCRRDPLQ</sequence>
<gene>
    <name evidence="4" type="ORF">GCM10007207_09960</name>
</gene>
<dbReference type="Pfam" id="PF08530">
    <property type="entry name" value="PepX_C"/>
    <property type="match status" value="1"/>
</dbReference>